<keyword evidence="5" id="KW-1185">Reference proteome</keyword>
<dbReference type="PANTHER" id="PTHR13031:SF0">
    <property type="entry name" value="RIBONUCLEASE P PROTEIN SUBUNIT P30"/>
    <property type="match status" value="1"/>
</dbReference>
<comment type="similarity">
    <text evidence="2">Belongs to the eukaryotic/archaeal RNase P protein component 3 family.</text>
</comment>
<evidence type="ECO:0000313" key="4">
    <source>
        <dbReference type="EMBL" id="QGN15552.1"/>
    </source>
</evidence>
<accession>A0ABX6EUX9</accession>
<comment type="subcellular location">
    <subcellularLocation>
        <location evidence="1">Nucleus</location>
    </subcellularLocation>
</comment>
<reference evidence="4 5" key="1">
    <citation type="submission" date="2016-03" db="EMBL/GenBank/DDBJ databases">
        <title>How can Kluyveromyces marxianus grow so fast - potential evolutionary course in Saccharomyces Complex revealed by comparative genomics.</title>
        <authorList>
            <person name="Mo W."/>
            <person name="Lu W."/>
            <person name="Yang X."/>
            <person name="Qi J."/>
            <person name="Lv H."/>
        </authorList>
    </citation>
    <scope>NUCLEOTIDE SEQUENCE [LARGE SCALE GENOMIC DNA]</scope>
    <source>
        <strain evidence="4 5">FIM1</strain>
    </source>
</reference>
<evidence type="ECO:0000256" key="3">
    <source>
        <dbReference type="ARBA" id="ARBA00022694"/>
    </source>
</evidence>
<dbReference type="PANTHER" id="PTHR13031">
    <property type="entry name" value="RIBONUCLEASE P SUBUNIT P30"/>
    <property type="match status" value="1"/>
</dbReference>
<proteinExistence type="inferred from homology"/>
<dbReference type="Proteomes" id="UP000422736">
    <property type="component" value="Chromosome 3"/>
</dbReference>
<dbReference type="Gene3D" id="3.20.20.140">
    <property type="entry name" value="Metal-dependent hydrolases"/>
    <property type="match status" value="1"/>
</dbReference>
<dbReference type="EMBL" id="CP015056">
    <property type="protein sequence ID" value="QGN15552.1"/>
    <property type="molecule type" value="Genomic_DNA"/>
</dbReference>
<gene>
    <name evidence="4" type="primary">RPP1</name>
    <name evidence="4" type="ORF">FIM1_2243</name>
</gene>
<name>A0ABX6EUX9_KLUMA</name>
<organism evidence="4 5">
    <name type="scientific">Kluyveromyces marxianus</name>
    <name type="common">Yeast</name>
    <name type="synonym">Candida kefyr</name>
    <dbReference type="NCBI Taxonomy" id="4911"/>
    <lineage>
        <taxon>Eukaryota</taxon>
        <taxon>Fungi</taxon>
        <taxon>Dikarya</taxon>
        <taxon>Ascomycota</taxon>
        <taxon>Saccharomycotina</taxon>
        <taxon>Saccharomycetes</taxon>
        <taxon>Saccharomycetales</taxon>
        <taxon>Saccharomycetaceae</taxon>
        <taxon>Kluyveromyces</taxon>
    </lineage>
</organism>
<evidence type="ECO:0000256" key="1">
    <source>
        <dbReference type="ARBA" id="ARBA00004123"/>
    </source>
</evidence>
<dbReference type="Pfam" id="PF01876">
    <property type="entry name" value="RNase_P_p30"/>
    <property type="match status" value="1"/>
</dbReference>
<protein>
    <submittedName>
        <fullName evidence="4">Ribonuclease P/MRP protein subunit RPP1</fullName>
    </submittedName>
</protein>
<dbReference type="InterPro" id="IPR016195">
    <property type="entry name" value="Pol/histidinol_Pase-like"/>
</dbReference>
<evidence type="ECO:0000313" key="5">
    <source>
        <dbReference type="Proteomes" id="UP000422736"/>
    </source>
</evidence>
<dbReference type="SUPFAM" id="SSF89550">
    <property type="entry name" value="PHP domain-like"/>
    <property type="match status" value="1"/>
</dbReference>
<sequence length="285" mass="31670">MLVDLNVPWPQKDFNSPPSSKDIKLLQNTLATLHTLGYTHVAINFTVNQQDKFPSTLKEMNPINLTLFDEFVKSTGIKLYSRITIIIDDLSKGQPLTKICQAYDIVAALPISEKAVTLAASNLDIDILSFSYDKRLPTLLKHHTMGGCIKRGVKVEIVYANALRDIRTRKQFVSNVKSVIRTCRNRGIVISSGATTPLECRNVISVASLLNFIGLPNDKCGKAMGELASLVLLNGRLRNKSYKQVVCIGNEDVVNEDLSEHGSYKIVKRKLSEKTDPASNKRVKD</sequence>
<dbReference type="InterPro" id="IPR002738">
    <property type="entry name" value="RNase_P_p30"/>
</dbReference>
<evidence type="ECO:0000256" key="2">
    <source>
        <dbReference type="ARBA" id="ARBA00007331"/>
    </source>
</evidence>
<keyword evidence="3" id="KW-0819">tRNA processing</keyword>